<keyword evidence="1" id="KW-1133">Transmembrane helix</keyword>
<dbReference type="Proteomes" id="UP000437862">
    <property type="component" value="Chromosome"/>
</dbReference>
<evidence type="ECO:0000313" key="4">
    <source>
        <dbReference type="EMBL" id="QGZ42377.1"/>
    </source>
</evidence>
<dbReference type="Pfam" id="PF04235">
    <property type="entry name" value="DUF418"/>
    <property type="match status" value="1"/>
</dbReference>
<feature type="transmembrane region" description="Helical" evidence="1">
    <location>
        <begin position="295"/>
        <end position="314"/>
    </location>
</feature>
<dbReference type="RefSeq" id="WP_145878526.1">
    <property type="nucleotide sequence ID" value="NZ_CP046904.1"/>
</dbReference>
<protein>
    <submittedName>
        <fullName evidence="4">DUF1624 domain-containing protein</fullName>
    </submittedName>
    <submittedName>
        <fullName evidence="5">Putative membrane protein YeiB</fullName>
    </submittedName>
</protein>
<dbReference type="PANTHER" id="PTHR30590:SF3">
    <property type="entry name" value="HYPOTHETICAL MEMBRANE SPANNING PROTEIN"/>
    <property type="match status" value="1"/>
</dbReference>
<name>A0A562PKI3_9BURK</name>
<organism evidence="5 6">
    <name type="scientific">Pseudoduganella flava</name>
    <dbReference type="NCBI Taxonomy" id="871742"/>
    <lineage>
        <taxon>Bacteria</taxon>
        <taxon>Pseudomonadati</taxon>
        <taxon>Pseudomonadota</taxon>
        <taxon>Betaproteobacteria</taxon>
        <taxon>Burkholderiales</taxon>
        <taxon>Oxalobacteraceae</taxon>
        <taxon>Telluria group</taxon>
        <taxon>Pseudoduganella</taxon>
    </lineage>
</organism>
<dbReference type="InterPro" id="IPR012429">
    <property type="entry name" value="HGSNAT_cat"/>
</dbReference>
<feature type="transmembrane region" description="Helical" evidence="1">
    <location>
        <begin position="135"/>
        <end position="154"/>
    </location>
</feature>
<reference evidence="5" key="2">
    <citation type="submission" date="2019-07" db="EMBL/GenBank/DDBJ databases">
        <authorList>
            <person name="Whitman W."/>
            <person name="Huntemann M."/>
            <person name="Clum A."/>
            <person name="Pillay M."/>
            <person name="Palaniappan K."/>
            <person name="Varghese N."/>
            <person name="Mikhailova N."/>
            <person name="Stamatis D."/>
            <person name="Reddy T."/>
            <person name="Daum C."/>
            <person name="Shapiro N."/>
            <person name="Ivanova N."/>
            <person name="Kyrpides N."/>
            <person name="Woyke T."/>
        </authorList>
    </citation>
    <scope>NUCLEOTIDE SEQUENCE</scope>
    <source>
        <strain evidence="5">CGMCC 1.10685</strain>
    </source>
</reference>
<feature type="domain" description="Heparan-alpha-glucosaminide N-acetyltransferase catalytic" evidence="3">
    <location>
        <begin position="21"/>
        <end position="214"/>
    </location>
</feature>
<feature type="transmembrane region" description="Helical" evidence="1">
    <location>
        <begin position="216"/>
        <end position="234"/>
    </location>
</feature>
<reference evidence="4 7" key="3">
    <citation type="submission" date="2019-12" db="EMBL/GenBank/DDBJ databases">
        <title>Draft Genome Sequences of Six Type Strains of the Genus Massilia.</title>
        <authorList>
            <person name="Miess H."/>
            <person name="Frediansyah A."/>
            <person name="Goeker M."/>
            <person name="Gross H."/>
        </authorList>
    </citation>
    <scope>NUCLEOTIDE SEQUENCE [LARGE SCALE GENOMIC DNA]</scope>
    <source>
        <strain evidence="4 7">DSM 26639</strain>
    </source>
</reference>
<keyword evidence="1" id="KW-0472">Membrane</keyword>
<evidence type="ECO:0000259" key="2">
    <source>
        <dbReference type="Pfam" id="PF04235"/>
    </source>
</evidence>
<evidence type="ECO:0000313" key="5">
    <source>
        <dbReference type="EMBL" id="TWI44939.1"/>
    </source>
</evidence>
<dbReference type="PANTHER" id="PTHR30590">
    <property type="entry name" value="INNER MEMBRANE PROTEIN"/>
    <property type="match status" value="1"/>
</dbReference>
<sequence length="359" mass="38288">MKNKPAHRLAPSGPAQAPRERLAGLDLARWLALAGMVCVNFRLAMAPAGEGDGWLRGLFHLLEGKASSTFVVLAGIGYVLATRSLPPAIVPGWTVRRALFLLVVGTLNLLVFPADIIHYYAVYFLCALPWRRASALWLAAGVGAVAGISAWALMHFDYSQGWDWTALHYTDLWTPPGFVRNLVFNGFHPLLPWLAFFLFGMLLARLDLTARATQSRLALGGIGAVIAAALLARASAGTPVGELLGTGPLPPGPAYLLMGMGTAALVVGTCLLAAARWPDGPWQRVLPAGRMTLTLYLAHIFLGMGVLEAFGALHGSDADVALAAGVFLVVGTCAAWAWSRRVAQGPVEALMRRLTAPRR</sequence>
<gene>
    <name evidence="4" type="ORF">GO485_27330</name>
    <name evidence="5" type="ORF">IP92_04114</name>
</gene>
<dbReference type="EMBL" id="CP046904">
    <property type="protein sequence ID" value="QGZ42377.1"/>
    <property type="molecule type" value="Genomic_DNA"/>
</dbReference>
<reference evidence="5 6" key="1">
    <citation type="journal article" date="2015" name="Stand. Genomic Sci.">
        <title>Genomic Encyclopedia of Bacterial and Archaeal Type Strains, Phase III: the genomes of soil and plant-associated and newly described type strains.</title>
        <authorList>
            <person name="Whitman W.B."/>
            <person name="Woyke T."/>
            <person name="Klenk H.P."/>
            <person name="Zhou Y."/>
            <person name="Lilburn T.G."/>
            <person name="Beck B.J."/>
            <person name="De Vos P."/>
            <person name="Vandamme P."/>
            <person name="Eisen J.A."/>
            <person name="Garrity G."/>
            <person name="Hugenholtz P."/>
            <person name="Kyrpides N.C."/>
        </authorList>
    </citation>
    <scope>NUCLEOTIDE SEQUENCE [LARGE SCALE GENOMIC DNA]</scope>
    <source>
        <strain evidence="5 6">CGMCC 1.10685</strain>
    </source>
</reference>
<evidence type="ECO:0000256" key="1">
    <source>
        <dbReference type="SAM" id="Phobius"/>
    </source>
</evidence>
<evidence type="ECO:0000313" key="6">
    <source>
        <dbReference type="Proteomes" id="UP000315112"/>
    </source>
</evidence>
<evidence type="ECO:0000259" key="3">
    <source>
        <dbReference type="Pfam" id="PF07786"/>
    </source>
</evidence>
<dbReference type="InterPro" id="IPR007349">
    <property type="entry name" value="DUF418"/>
</dbReference>
<dbReference type="Pfam" id="PF07786">
    <property type="entry name" value="HGSNAT_cat"/>
    <property type="match status" value="1"/>
</dbReference>
<feature type="transmembrane region" description="Helical" evidence="1">
    <location>
        <begin position="254"/>
        <end position="274"/>
    </location>
</feature>
<feature type="domain" description="DUF418" evidence="2">
    <location>
        <begin position="256"/>
        <end position="356"/>
    </location>
</feature>
<proteinExistence type="predicted"/>
<keyword evidence="7" id="KW-1185">Reference proteome</keyword>
<dbReference type="AlphaFoldDB" id="A0A562PKI3"/>
<feature type="transmembrane region" description="Helical" evidence="1">
    <location>
        <begin position="66"/>
        <end position="86"/>
    </location>
</feature>
<dbReference type="InterPro" id="IPR052529">
    <property type="entry name" value="Bact_Transport_Assoc"/>
</dbReference>
<accession>A0A562PKI3</accession>
<feature type="transmembrane region" description="Helical" evidence="1">
    <location>
        <begin position="182"/>
        <end position="204"/>
    </location>
</feature>
<keyword evidence="1" id="KW-0812">Transmembrane</keyword>
<feature type="transmembrane region" description="Helical" evidence="1">
    <location>
        <begin position="98"/>
        <end position="123"/>
    </location>
</feature>
<dbReference type="Proteomes" id="UP000315112">
    <property type="component" value="Unassembled WGS sequence"/>
</dbReference>
<feature type="transmembrane region" description="Helical" evidence="1">
    <location>
        <begin position="320"/>
        <end position="338"/>
    </location>
</feature>
<dbReference type="EMBL" id="VLKW01000008">
    <property type="protein sequence ID" value="TWI44939.1"/>
    <property type="molecule type" value="Genomic_DNA"/>
</dbReference>
<dbReference type="OrthoDB" id="9807744at2"/>
<evidence type="ECO:0000313" key="7">
    <source>
        <dbReference type="Proteomes" id="UP000437862"/>
    </source>
</evidence>